<keyword evidence="2" id="KW-1185">Reference proteome</keyword>
<name>A0ACB6RBW8_9PLEO</name>
<evidence type="ECO:0000313" key="1">
    <source>
        <dbReference type="EMBL" id="KAF2476759.1"/>
    </source>
</evidence>
<sequence length="348" mass="38661">MGPSKSMQMGPLSISRWDLFYKSQFKTKVPSPPVPPSTSLTGQTAIVTGSNTGLGFYACKHLLSLNLSRLIIAVRSKSKGETAANELRKQYTGKIEVWELDMSSYDSIRDFVRRVESELERLDIAILNAGVGRLKFTLNPSTGHEESIQTNYLSTFLLSILLLPALKNKSPAGKPGHLTLINSAMGYWAKFPNRTQVPLLASFDDEKITPWDPQERYAVSKALGHLFFPRLAEYVSADDVVMNMVEPGFIKGSNLQRDAKGTMRVAVGIFAGLTGRRVQDGAWTHVDAVAVKGKESHGCFLMNWGVLPFNEMVYTEEGKVIMDRLWDETMLEFAFAGVDGILKDMKNE</sequence>
<reference evidence="1" key="1">
    <citation type="journal article" date="2020" name="Stud. Mycol.">
        <title>101 Dothideomycetes genomes: a test case for predicting lifestyles and emergence of pathogens.</title>
        <authorList>
            <person name="Haridas S."/>
            <person name="Albert R."/>
            <person name="Binder M."/>
            <person name="Bloem J."/>
            <person name="Labutti K."/>
            <person name="Salamov A."/>
            <person name="Andreopoulos B."/>
            <person name="Baker S."/>
            <person name="Barry K."/>
            <person name="Bills G."/>
            <person name="Bluhm B."/>
            <person name="Cannon C."/>
            <person name="Castanera R."/>
            <person name="Culley D."/>
            <person name="Daum C."/>
            <person name="Ezra D."/>
            <person name="Gonzalez J."/>
            <person name="Henrissat B."/>
            <person name="Kuo A."/>
            <person name="Liang C."/>
            <person name="Lipzen A."/>
            <person name="Lutzoni F."/>
            <person name="Magnuson J."/>
            <person name="Mondo S."/>
            <person name="Nolan M."/>
            <person name="Ohm R."/>
            <person name="Pangilinan J."/>
            <person name="Park H.-J."/>
            <person name="Ramirez L."/>
            <person name="Alfaro M."/>
            <person name="Sun H."/>
            <person name="Tritt A."/>
            <person name="Yoshinaga Y."/>
            <person name="Zwiers L.-H."/>
            <person name="Turgeon B."/>
            <person name="Goodwin S."/>
            <person name="Spatafora J."/>
            <person name="Crous P."/>
            <person name="Grigoriev I."/>
        </authorList>
    </citation>
    <scope>NUCLEOTIDE SEQUENCE</scope>
    <source>
        <strain evidence="1">ATCC 200398</strain>
    </source>
</reference>
<proteinExistence type="predicted"/>
<protein>
    <submittedName>
        <fullName evidence="1">NAD(P)-binding protein</fullName>
    </submittedName>
</protein>
<dbReference type="Proteomes" id="UP000799755">
    <property type="component" value="Unassembled WGS sequence"/>
</dbReference>
<comment type="caution">
    <text evidence="1">The sequence shown here is derived from an EMBL/GenBank/DDBJ whole genome shotgun (WGS) entry which is preliminary data.</text>
</comment>
<accession>A0ACB6RBW8</accession>
<gene>
    <name evidence="1" type="ORF">BDR25DRAFT_322111</name>
</gene>
<organism evidence="1 2">
    <name type="scientific">Lindgomyces ingoldianus</name>
    <dbReference type="NCBI Taxonomy" id="673940"/>
    <lineage>
        <taxon>Eukaryota</taxon>
        <taxon>Fungi</taxon>
        <taxon>Dikarya</taxon>
        <taxon>Ascomycota</taxon>
        <taxon>Pezizomycotina</taxon>
        <taxon>Dothideomycetes</taxon>
        <taxon>Pleosporomycetidae</taxon>
        <taxon>Pleosporales</taxon>
        <taxon>Lindgomycetaceae</taxon>
        <taxon>Lindgomyces</taxon>
    </lineage>
</organism>
<evidence type="ECO:0000313" key="2">
    <source>
        <dbReference type="Proteomes" id="UP000799755"/>
    </source>
</evidence>
<dbReference type="EMBL" id="MU003494">
    <property type="protein sequence ID" value="KAF2476759.1"/>
    <property type="molecule type" value="Genomic_DNA"/>
</dbReference>